<keyword evidence="2" id="KW-1185">Reference proteome</keyword>
<accession>A0A0E0B9N6</accession>
<reference evidence="1" key="1">
    <citation type="submission" date="2015-04" db="UniProtKB">
        <authorList>
            <consortium name="EnsemblPlants"/>
        </authorList>
    </citation>
    <scope>IDENTIFICATION</scope>
</reference>
<dbReference type="AlphaFoldDB" id="A0A0E0B9N6"/>
<organism evidence="1">
    <name type="scientific">Oryza glumipatula</name>
    <dbReference type="NCBI Taxonomy" id="40148"/>
    <lineage>
        <taxon>Eukaryota</taxon>
        <taxon>Viridiplantae</taxon>
        <taxon>Streptophyta</taxon>
        <taxon>Embryophyta</taxon>
        <taxon>Tracheophyta</taxon>
        <taxon>Spermatophyta</taxon>
        <taxon>Magnoliopsida</taxon>
        <taxon>Liliopsida</taxon>
        <taxon>Poales</taxon>
        <taxon>Poaceae</taxon>
        <taxon>BOP clade</taxon>
        <taxon>Oryzoideae</taxon>
        <taxon>Oryzeae</taxon>
        <taxon>Oryzinae</taxon>
        <taxon>Oryza</taxon>
    </lineage>
</organism>
<proteinExistence type="predicted"/>
<dbReference type="HOGENOM" id="CLU_176559_0_0_1"/>
<evidence type="ECO:0000313" key="1">
    <source>
        <dbReference type="EnsemblPlants" id="OGLUM10G07510.1"/>
    </source>
</evidence>
<dbReference type="Gramene" id="OGLUM10G07510.1">
    <property type="protein sequence ID" value="OGLUM10G07510.1"/>
    <property type="gene ID" value="OGLUM10G07510"/>
</dbReference>
<evidence type="ECO:0000313" key="2">
    <source>
        <dbReference type="Proteomes" id="UP000026961"/>
    </source>
</evidence>
<dbReference type="Proteomes" id="UP000026961">
    <property type="component" value="Chromosome 10"/>
</dbReference>
<name>A0A0E0B9N6_9ORYZ</name>
<reference evidence="1" key="2">
    <citation type="submission" date="2018-05" db="EMBL/GenBank/DDBJ databases">
        <title>OgluRS3 (Oryza glumaepatula Reference Sequence Version 3).</title>
        <authorList>
            <person name="Zhang J."/>
            <person name="Kudrna D."/>
            <person name="Lee S."/>
            <person name="Talag J."/>
            <person name="Welchert J."/>
            <person name="Wing R.A."/>
        </authorList>
    </citation>
    <scope>NUCLEOTIDE SEQUENCE [LARGE SCALE GENOMIC DNA]</scope>
</reference>
<dbReference type="STRING" id="40148.A0A0E0B9N6"/>
<sequence length="118" mass="13936">MESDDEFNEFVMNELIDPSSLDEEHDLFFGAAQMIIEESVNNPGRIGSVQGHEVVHRDRLLWHNLLYKDYFSDNPTFGANIFRRRITKKIKNKETHTQLQADLIEHLWQNHGDLYHID</sequence>
<dbReference type="EnsemblPlants" id="OGLUM10G07510.1">
    <property type="protein sequence ID" value="OGLUM10G07510.1"/>
    <property type="gene ID" value="OGLUM10G07510"/>
</dbReference>
<protein>
    <submittedName>
        <fullName evidence="1">Uncharacterized protein</fullName>
    </submittedName>
</protein>